<dbReference type="SMART" id="SM00215">
    <property type="entry name" value="VWC_out"/>
    <property type="match status" value="1"/>
</dbReference>
<dbReference type="SUPFAM" id="SSF57567">
    <property type="entry name" value="Serine protease inhibitors"/>
    <property type="match status" value="3"/>
</dbReference>
<feature type="domain" description="VWFD" evidence="14">
    <location>
        <begin position="892"/>
        <end position="1049"/>
    </location>
</feature>
<comment type="subunit">
    <text evidence="12">Multimeric. Interacts with F8.</text>
</comment>
<dbReference type="GO" id="GO:0031012">
    <property type="term" value="C:extracellular matrix"/>
    <property type="evidence" value="ECO:0007669"/>
    <property type="project" value="TreeGrafter"/>
</dbReference>
<evidence type="ECO:0000259" key="14">
    <source>
        <dbReference type="PROSITE" id="PS51233"/>
    </source>
</evidence>
<name>A0AAV6GKA0_9TELE</name>
<evidence type="ECO:0000256" key="2">
    <source>
        <dbReference type="ARBA" id="ARBA00016619"/>
    </source>
</evidence>
<evidence type="ECO:0000256" key="1">
    <source>
        <dbReference type="ARBA" id="ARBA00004498"/>
    </source>
</evidence>
<dbReference type="Pfam" id="PF00094">
    <property type="entry name" value="VWD"/>
    <property type="match status" value="3"/>
</dbReference>
<comment type="caution">
    <text evidence="15">The sequence shown here is derived from an EMBL/GenBank/DDBJ whole genome shotgun (WGS) entry which is preliminary data.</text>
</comment>
<dbReference type="PANTHER" id="PTHR11339:SF361">
    <property type="entry name" value="VON WILLEBRAND FACTOR"/>
    <property type="match status" value="1"/>
</dbReference>
<dbReference type="PROSITE" id="PS51233">
    <property type="entry name" value="VWFD"/>
    <property type="match status" value="3"/>
</dbReference>
<dbReference type="InterPro" id="IPR036084">
    <property type="entry name" value="Ser_inhib-like_sf"/>
</dbReference>
<dbReference type="Proteomes" id="UP000823561">
    <property type="component" value="Chromosome 11"/>
</dbReference>
<keyword evidence="7" id="KW-0677">Repeat</keyword>
<accession>A0AAV6GKA0</accession>
<evidence type="ECO:0000256" key="6">
    <source>
        <dbReference type="ARBA" id="ARBA00022696"/>
    </source>
</evidence>
<keyword evidence="3" id="KW-0964">Secreted</keyword>
<dbReference type="Pfam" id="PF00092">
    <property type="entry name" value="VWA"/>
    <property type="match status" value="1"/>
</dbReference>
<protein>
    <recommendedName>
        <fullName evidence="2">von Willebrand factor</fullName>
    </recommendedName>
</protein>
<dbReference type="Pfam" id="PF25962">
    <property type="entry name" value="TIL_OTOGL_Mucin"/>
    <property type="match status" value="1"/>
</dbReference>
<evidence type="ECO:0000256" key="4">
    <source>
        <dbReference type="ARBA" id="ARBA00022530"/>
    </source>
</evidence>
<dbReference type="FunFam" id="2.10.25.10:FF:000284">
    <property type="entry name" value="von Willebrand factor"/>
    <property type="match status" value="1"/>
</dbReference>
<dbReference type="InterPro" id="IPR002035">
    <property type="entry name" value="VWF_A"/>
</dbReference>
<dbReference type="GO" id="GO:0007596">
    <property type="term" value="P:blood coagulation"/>
    <property type="evidence" value="ECO:0007669"/>
    <property type="project" value="UniProtKB-KW"/>
</dbReference>
<dbReference type="InterPro" id="IPR001007">
    <property type="entry name" value="VWF_dom"/>
</dbReference>
<dbReference type="EMBL" id="JADWDJ010000011">
    <property type="protein sequence ID" value="KAG5274077.1"/>
    <property type="molecule type" value="Genomic_DNA"/>
</dbReference>
<feature type="domain" description="VWFA" evidence="13">
    <location>
        <begin position="1313"/>
        <end position="1426"/>
    </location>
</feature>
<dbReference type="Pfam" id="PF08742">
    <property type="entry name" value="C8"/>
    <property type="match status" value="2"/>
</dbReference>
<feature type="domain" description="VWFD" evidence="14">
    <location>
        <begin position="418"/>
        <end position="592"/>
    </location>
</feature>
<evidence type="ECO:0000256" key="11">
    <source>
        <dbReference type="ARBA" id="ARBA00023180"/>
    </source>
</evidence>
<evidence type="ECO:0000256" key="8">
    <source>
        <dbReference type="ARBA" id="ARBA00022889"/>
    </source>
</evidence>
<dbReference type="FunFam" id="2.10.25.10:FF:000055">
    <property type="entry name" value="alpha-tectorin isoform X1"/>
    <property type="match status" value="2"/>
</dbReference>
<dbReference type="SMART" id="SM00832">
    <property type="entry name" value="C8"/>
    <property type="match status" value="2"/>
</dbReference>
<evidence type="ECO:0000256" key="12">
    <source>
        <dbReference type="ARBA" id="ARBA00025858"/>
    </source>
</evidence>
<proteinExistence type="predicted"/>
<dbReference type="InterPro" id="IPR002919">
    <property type="entry name" value="TIL_dom"/>
</dbReference>
<dbReference type="PANTHER" id="PTHR11339">
    <property type="entry name" value="EXTRACELLULAR MATRIX GLYCOPROTEIN RELATED"/>
    <property type="match status" value="1"/>
</dbReference>
<dbReference type="GO" id="GO:0031589">
    <property type="term" value="P:cell-substrate adhesion"/>
    <property type="evidence" value="ECO:0007669"/>
    <property type="project" value="TreeGrafter"/>
</dbReference>
<evidence type="ECO:0000259" key="13">
    <source>
        <dbReference type="PROSITE" id="PS50234"/>
    </source>
</evidence>
<feature type="domain" description="VWFD" evidence="14">
    <location>
        <begin position="69"/>
        <end position="236"/>
    </location>
</feature>
<dbReference type="GO" id="GO:0005615">
    <property type="term" value="C:extracellular space"/>
    <property type="evidence" value="ECO:0007669"/>
    <property type="project" value="TreeGrafter"/>
</dbReference>
<dbReference type="SMART" id="SM00216">
    <property type="entry name" value="VWD"/>
    <property type="match status" value="3"/>
</dbReference>
<dbReference type="PROSITE" id="PS50234">
    <property type="entry name" value="VWFA"/>
    <property type="match status" value="1"/>
</dbReference>
<evidence type="ECO:0000313" key="16">
    <source>
        <dbReference type="Proteomes" id="UP000823561"/>
    </source>
</evidence>
<keyword evidence="10" id="KW-1015">Disulfide bond</keyword>
<keyword evidence="6" id="KW-0356">Hemostasis</keyword>
<keyword evidence="5" id="KW-0165">Cleavage on pair of basic residues</keyword>
<dbReference type="Pfam" id="PF16164">
    <property type="entry name" value="VWA_N2"/>
    <property type="match status" value="1"/>
</dbReference>
<dbReference type="Gene3D" id="2.10.25.10">
    <property type="entry name" value="Laminin"/>
    <property type="match status" value="4"/>
</dbReference>
<keyword evidence="4" id="KW-0272">Extracellular matrix</keyword>
<keyword evidence="11" id="KW-0325">Glycoprotein</keyword>
<organism evidence="15 16">
    <name type="scientific">Alosa alosa</name>
    <name type="common">allis shad</name>
    <dbReference type="NCBI Taxonomy" id="278164"/>
    <lineage>
        <taxon>Eukaryota</taxon>
        <taxon>Metazoa</taxon>
        <taxon>Chordata</taxon>
        <taxon>Craniata</taxon>
        <taxon>Vertebrata</taxon>
        <taxon>Euteleostomi</taxon>
        <taxon>Actinopterygii</taxon>
        <taxon>Neopterygii</taxon>
        <taxon>Teleostei</taxon>
        <taxon>Clupei</taxon>
        <taxon>Clupeiformes</taxon>
        <taxon>Clupeoidei</taxon>
        <taxon>Clupeidae</taxon>
        <taxon>Alosa</taxon>
    </lineage>
</organism>
<evidence type="ECO:0000256" key="3">
    <source>
        <dbReference type="ARBA" id="ARBA00022525"/>
    </source>
</evidence>
<dbReference type="Pfam" id="PF01826">
    <property type="entry name" value="TIL"/>
    <property type="match status" value="3"/>
</dbReference>
<dbReference type="InterPro" id="IPR058753">
    <property type="entry name" value="TIL_OTOGL_Mucin"/>
</dbReference>
<sequence>MEPAFMFDSVSPIFSLALGNCGNLKEQHLQLSPSHTEMEKNKLTGWSRGTLVILFHFAVCVSVCVGEAGRCSVFGWQHIHSFDGVLYQFSGDCSYMLAGDCHKRTFTILGDFSRGERKSVTLFLGEFFELRLAVDGTLSHGAERLHLPYASSSVFAGRELGGVRMWSEVFGFSVRIDGDNNIDITLSKHHGNRTCGLCGNYNSSPDDDYTTREGFLTDDSYDFANSWMMNGVEPCKRVTPPSETCNATEETAKELMSECEVFRSSAVFLHCAHLVDPAAFQSVCERVLPRVAGRSVWTGCRSTPGSEHRGRHAVCIGNEHARCAPKCPVGMEYSVCAQSCSTTCQSLNIPEVCREECVDGCNCPVGKVLDGERCVDVSQCSCVHTSKRYPPGSSISQDCNTCVCQHGSWQCTNEGCPGECFVTGQSHFKTFDDKFFTFSGMCQYLLAKDCSESLFSAIIETVQCADDKDAVCTRSVSLRFPQMANQTVRLKHGGVVSVDGMDVQTPLINGDLRVRRTVHTAVRLSYREDFSLDWDGRGRVVLRLGPGFAGKTCGMCGNYNGNQGDDFLTPSGLVEGGVEGFGNAWKIHPECDNLHSQHADPCSLNPKRVMFAEESCAILLSPKFEACHYEVNPAPFVKNCRYDLCSCTDGHVCLCSAISSYAAACAAKGVLIHWRENGYCEMECPGKQQYELCGSVCDQSCRSLSLPDDQCVSLCVEGCFCPTGLFLSDSGECVSREECSCHYDGEIYQPNDVFADHHSICYCENGSMRCTSNDHPGAMLSDLFFDELSPSRERRSVSCPPPLEKLVCESPRDQGIECAKTCQNLELECVSQGCTSGCVCPPGTVRHRRDCIPPDQCPCFHNNRAYAPGESVKMDLYVCVRRWDCTKNVCDGVCRTVGESHYITYDGLKYTFPGRCQYVLTQDYCNGLDGSFRVLVENSACGVVGLRCRKSVTVFYKGGVRMRRPVLSGVRVEIVRSGLYYILLLGSDISITQQSTRPRPSLDQGRGKVCGLCGNFDSVQNNDLLSSNQQMAVEPADFGNSWRTQPSCADATQMPSQCSADMMKLVTVEQSCRVLTSSIFKECNSVVDPEPYWEMCTHDSCACPSVGDCVCFCDVIAAYADTCGQNGVTVHWRSNELCPLSCEDLNQGSECQWKYNACAEACPLSCQHPEQLHCPQVCVEGCHATCPPGQVLDEVLLRCVTPEKCEVCMHKGERVSHGKHIILNHDNPDLCKICRCENNTLICEPCPASAMATTMLPPTTLFTSPAPLLYSTAMPDDGCDRAMDLAFLVDGSTALTEEDFVASYDMQVQKWIFRKMVRDMKYSGGEVAYIDEALKYLAVYIYDKDKRVHAGRVAILLVASANPRPMRNTQRFLRKKNITVLTVALGPYVDMTQVNDITKATPSSRAYVLSSATELQDQGPLITDYLCTLGLDPETPKPKVSSS</sequence>
<evidence type="ECO:0000256" key="10">
    <source>
        <dbReference type="ARBA" id="ARBA00023157"/>
    </source>
</evidence>
<evidence type="ECO:0000256" key="5">
    <source>
        <dbReference type="ARBA" id="ARBA00022685"/>
    </source>
</evidence>
<dbReference type="Pfam" id="PF23244">
    <property type="entry name" value="VWF"/>
    <property type="match status" value="1"/>
</dbReference>
<gene>
    <name evidence="15" type="ORF">AALO_G00158910</name>
</gene>
<dbReference type="CDD" id="cd19941">
    <property type="entry name" value="TIL"/>
    <property type="match status" value="4"/>
</dbReference>
<dbReference type="Gene3D" id="3.40.50.410">
    <property type="entry name" value="von Willebrand factor, type A domain"/>
    <property type="match status" value="1"/>
</dbReference>
<dbReference type="InterPro" id="IPR001846">
    <property type="entry name" value="VWF_type-D"/>
</dbReference>
<dbReference type="InterPro" id="IPR032361">
    <property type="entry name" value="VWA_N2"/>
</dbReference>
<dbReference type="InterPro" id="IPR036465">
    <property type="entry name" value="vWFA_dom_sf"/>
</dbReference>
<dbReference type="SUPFAM" id="SSF53300">
    <property type="entry name" value="vWA-like"/>
    <property type="match status" value="1"/>
</dbReference>
<evidence type="ECO:0000256" key="7">
    <source>
        <dbReference type="ARBA" id="ARBA00022737"/>
    </source>
</evidence>
<keyword evidence="9" id="KW-0094">Blood coagulation</keyword>
<keyword evidence="16" id="KW-1185">Reference proteome</keyword>
<dbReference type="InterPro" id="IPR050780">
    <property type="entry name" value="Mucin_vWF_Thrombospondin_sf"/>
</dbReference>
<comment type="subcellular location">
    <subcellularLocation>
        <location evidence="1">Secreted</location>
        <location evidence="1">Extracellular space</location>
        <location evidence="1">Extracellular matrix</location>
    </subcellularLocation>
</comment>
<dbReference type="InterPro" id="IPR014853">
    <property type="entry name" value="VWF/SSPO/ZAN-like_Cys-rich_dom"/>
</dbReference>
<reference evidence="15" key="1">
    <citation type="submission" date="2020-10" db="EMBL/GenBank/DDBJ databases">
        <title>Chromosome-scale genome assembly of the Allis shad, Alosa alosa.</title>
        <authorList>
            <person name="Margot Z."/>
            <person name="Christophe K."/>
            <person name="Cabau C."/>
            <person name="Louis A."/>
            <person name="Berthelot C."/>
            <person name="Parey E."/>
            <person name="Roest Crollius H."/>
            <person name="Montfort J."/>
            <person name="Robinson-Rechavi M."/>
            <person name="Bucao C."/>
            <person name="Bouchez O."/>
            <person name="Gislard M."/>
            <person name="Lluch J."/>
            <person name="Milhes M."/>
            <person name="Lampietro C."/>
            <person name="Lopez Roques C."/>
            <person name="Donnadieu C."/>
            <person name="Braasch I."/>
            <person name="Desvignes T."/>
            <person name="Postlethwait J."/>
            <person name="Bobe J."/>
            <person name="Guiguen Y."/>
        </authorList>
    </citation>
    <scope>NUCLEOTIDE SEQUENCE</scope>
    <source>
        <strain evidence="15">M-15738</strain>
        <tissue evidence="15">Blood</tissue>
    </source>
</reference>
<evidence type="ECO:0000313" key="15">
    <source>
        <dbReference type="EMBL" id="KAG5274077.1"/>
    </source>
</evidence>
<evidence type="ECO:0000256" key="9">
    <source>
        <dbReference type="ARBA" id="ARBA00023084"/>
    </source>
</evidence>
<keyword evidence="8" id="KW-0130">Cell adhesion</keyword>